<dbReference type="Proteomes" id="UP001142400">
    <property type="component" value="Unassembled WGS sequence"/>
</dbReference>
<proteinExistence type="predicted"/>
<reference evidence="1" key="1">
    <citation type="submission" date="2022-06" db="EMBL/GenBank/DDBJ databases">
        <title>WGS of actinobacteria.</title>
        <authorList>
            <person name="Thawai C."/>
        </authorList>
    </citation>
    <scope>NUCLEOTIDE SEQUENCE</scope>
    <source>
        <strain evidence="1">DSM 42010</strain>
    </source>
</reference>
<evidence type="ECO:0000313" key="2">
    <source>
        <dbReference type="Proteomes" id="UP001142400"/>
    </source>
</evidence>
<dbReference type="RefSeq" id="WP_257631074.1">
    <property type="nucleotide sequence ID" value="NZ_JANIIC010000011.1"/>
</dbReference>
<keyword evidence="2" id="KW-1185">Reference proteome</keyword>
<sequence>MTTDEQQITSNSPRGRLLAGVAALVDAFEAETADERQQEAAERAALLHDVAAQYEPTRTAADLTLAEAGRIRRAYKLAEEATPRLIIEAHERDGMSATEIASILDCSPSYASRILREHKAAAEE</sequence>
<protein>
    <submittedName>
        <fullName evidence="1">Uncharacterized protein</fullName>
    </submittedName>
</protein>
<gene>
    <name evidence="1" type="ORF">NQU54_12305</name>
</gene>
<organism evidence="1 2">
    <name type="scientific">Streptomyces malaysiensis subsp. samsunensis</name>
    <dbReference type="NCBI Taxonomy" id="459658"/>
    <lineage>
        <taxon>Bacteria</taxon>
        <taxon>Bacillati</taxon>
        <taxon>Actinomycetota</taxon>
        <taxon>Actinomycetes</taxon>
        <taxon>Kitasatosporales</taxon>
        <taxon>Streptomycetaceae</taxon>
        <taxon>Streptomyces</taxon>
        <taxon>Streptomyces violaceusniger group</taxon>
    </lineage>
</organism>
<comment type="caution">
    <text evidence="1">The sequence shown here is derived from an EMBL/GenBank/DDBJ whole genome shotgun (WGS) entry which is preliminary data.</text>
</comment>
<accession>A0A9X2LU97</accession>
<name>A0A9X2LU97_STRMQ</name>
<evidence type="ECO:0000313" key="1">
    <source>
        <dbReference type="EMBL" id="MCQ8829847.1"/>
    </source>
</evidence>
<dbReference type="AlphaFoldDB" id="A0A9X2LU97"/>
<dbReference type="EMBL" id="JANIIC010000011">
    <property type="protein sequence ID" value="MCQ8829847.1"/>
    <property type="molecule type" value="Genomic_DNA"/>
</dbReference>